<reference evidence="3 4" key="1">
    <citation type="submission" date="2021-10" db="EMBL/GenBank/DDBJ databases">
        <title>Streptomyces sp. strain SMC 277, a novel streptomycete isolated from soil.</title>
        <authorList>
            <person name="Chanama M."/>
        </authorList>
    </citation>
    <scope>NUCLEOTIDE SEQUENCE [LARGE SCALE GENOMIC DNA]</scope>
    <source>
        <strain evidence="3 4">SMC 277</strain>
    </source>
</reference>
<dbReference type="Pfam" id="PF00067">
    <property type="entry name" value="p450"/>
    <property type="match status" value="1"/>
</dbReference>
<gene>
    <name evidence="3" type="ORF">LG632_25985</name>
</gene>
<keyword evidence="2" id="KW-0503">Monooxygenase</keyword>
<organism evidence="3 4">
    <name type="scientific">Streptomyces antimicrobicus</name>
    <dbReference type="NCBI Taxonomy" id="2883108"/>
    <lineage>
        <taxon>Bacteria</taxon>
        <taxon>Bacillati</taxon>
        <taxon>Actinomycetota</taxon>
        <taxon>Actinomycetes</taxon>
        <taxon>Kitasatosporales</taxon>
        <taxon>Streptomycetaceae</taxon>
        <taxon>Streptomyces</taxon>
    </lineage>
</organism>
<dbReference type="InterPro" id="IPR001128">
    <property type="entry name" value="Cyt_P450"/>
</dbReference>
<comment type="similarity">
    <text evidence="1 2">Belongs to the cytochrome P450 family.</text>
</comment>
<dbReference type="InterPro" id="IPR002397">
    <property type="entry name" value="Cyt_P450_B"/>
</dbReference>
<dbReference type="InterPro" id="IPR036396">
    <property type="entry name" value="Cyt_P450_sf"/>
</dbReference>
<dbReference type="PROSITE" id="PS00086">
    <property type="entry name" value="CYTOCHROME_P450"/>
    <property type="match status" value="1"/>
</dbReference>
<protein>
    <submittedName>
        <fullName evidence="3">Cytochrome P450</fullName>
    </submittedName>
</protein>
<dbReference type="PANTHER" id="PTHR46696">
    <property type="entry name" value="P450, PUTATIVE (EUROFUNG)-RELATED"/>
    <property type="match status" value="1"/>
</dbReference>
<evidence type="ECO:0000313" key="3">
    <source>
        <dbReference type="EMBL" id="MCB5182800.1"/>
    </source>
</evidence>
<evidence type="ECO:0000256" key="2">
    <source>
        <dbReference type="RuleBase" id="RU000461"/>
    </source>
</evidence>
<sequence>MTSPEQAAPSSPQALQARRDAFYRDPYPLYAQARRTGGLTYVPEAEAWLVARDRDVREVLLRPDDFSSANSLLPDVPLSEAALGVLPRGFGPRPTVVSSDGAAHRRHRAPLNRGLSAARVAALVPYARARARELVDGFAGRGGAELVQDYARRLPGLVVGRLIGLDPADVPRAVHGGYRAEELLFRPLPPQGQAAAAEDVVALQHLLDGYVRDRRAHPRDDLCSAMVAAYAPGDAELTLEQRHEIVANLQNLLIAGFLTTSALLATLLMHLLADRRQWQLLRADPSLVPAAVEEALRHDTAIQAFRRVTTRPVALAGTELPAGAALLVAFGSANRDEERHERPGEFDLGRGGGRQHLAFGHGPHGCPGSRLAREQLRLTLELFLDRLPDLRLDPDRPAPVMRPTLIHRSPEALHVTW</sequence>
<evidence type="ECO:0000256" key="1">
    <source>
        <dbReference type="ARBA" id="ARBA00010617"/>
    </source>
</evidence>
<dbReference type="EMBL" id="JAJAUY010000150">
    <property type="protein sequence ID" value="MCB5182800.1"/>
    <property type="molecule type" value="Genomic_DNA"/>
</dbReference>
<dbReference type="RefSeq" id="WP_226729981.1">
    <property type="nucleotide sequence ID" value="NZ_JAJAUY010000150.1"/>
</dbReference>
<dbReference type="Proteomes" id="UP001199054">
    <property type="component" value="Unassembled WGS sequence"/>
</dbReference>
<proteinExistence type="inferred from homology"/>
<dbReference type="Gene3D" id="1.10.630.10">
    <property type="entry name" value="Cytochrome P450"/>
    <property type="match status" value="1"/>
</dbReference>
<keyword evidence="2" id="KW-0479">Metal-binding</keyword>
<dbReference type="PANTHER" id="PTHR46696:SF4">
    <property type="entry name" value="BIOTIN BIOSYNTHESIS CYTOCHROME P450"/>
    <property type="match status" value="1"/>
</dbReference>
<name>A0ABS8BDW3_9ACTN</name>
<keyword evidence="2" id="KW-0408">Iron</keyword>
<comment type="caution">
    <text evidence="3">The sequence shown here is derived from an EMBL/GenBank/DDBJ whole genome shotgun (WGS) entry which is preliminary data.</text>
</comment>
<evidence type="ECO:0000313" key="4">
    <source>
        <dbReference type="Proteomes" id="UP001199054"/>
    </source>
</evidence>
<dbReference type="InterPro" id="IPR017972">
    <property type="entry name" value="Cyt_P450_CS"/>
</dbReference>
<dbReference type="PRINTS" id="PR00359">
    <property type="entry name" value="BP450"/>
</dbReference>
<keyword evidence="2" id="KW-0349">Heme</keyword>
<accession>A0ABS8BDW3</accession>
<dbReference type="SUPFAM" id="SSF48264">
    <property type="entry name" value="Cytochrome P450"/>
    <property type="match status" value="1"/>
</dbReference>
<dbReference type="PRINTS" id="PR00385">
    <property type="entry name" value="P450"/>
</dbReference>
<keyword evidence="2" id="KW-0560">Oxidoreductase</keyword>
<keyword evidence="4" id="KW-1185">Reference proteome</keyword>